<accession>A0A1I5TNJ1</accession>
<gene>
    <name evidence="4" type="ORF">SAMN05421810_103591</name>
</gene>
<comment type="similarity">
    <text evidence="1">Belongs to the mycobacterial PPE family.</text>
</comment>
<dbReference type="Proteomes" id="UP000198727">
    <property type="component" value="Unassembled WGS sequence"/>
</dbReference>
<dbReference type="OrthoDB" id="3638056at2"/>
<dbReference type="STRING" id="587909.SAMN05421810_103591"/>
<feature type="region of interest" description="Disordered" evidence="2">
    <location>
        <begin position="358"/>
        <end position="384"/>
    </location>
</feature>
<name>A0A1I5TNJ1_9PSEU</name>
<organism evidence="4 5">
    <name type="scientific">Amycolatopsis arida</name>
    <dbReference type="NCBI Taxonomy" id="587909"/>
    <lineage>
        <taxon>Bacteria</taxon>
        <taxon>Bacillati</taxon>
        <taxon>Actinomycetota</taxon>
        <taxon>Actinomycetes</taxon>
        <taxon>Pseudonocardiales</taxon>
        <taxon>Pseudonocardiaceae</taxon>
        <taxon>Amycolatopsis</taxon>
    </lineage>
</organism>
<reference evidence="5" key="1">
    <citation type="submission" date="2016-10" db="EMBL/GenBank/DDBJ databases">
        <authorList>
            <person name="Varghese N."/>
            <person name="Submissions S."/>
        </authorList>
    </citation>
    <scope>NUCLEOTIDE SEQUENCE [LARGE SCALE GENOMIC DNA]</scope>
    <source>
        <strain evidence="5">CGMCC 4.5579</strain>
    </source>
</reference>
<dbReference type="EMBL" id="FOWW01000003">
    <property type="protein sequence ID" value="SFP84610.1"/>
    <property type="molecule type" value="Genomic_DNA"/>
</dbReference>
<feature type="compositionally biased region" description="Gly residues" evidence="2">
    <location>
        <begin position="372"/>
        <end position="382"/>
    </location>
</feature>
<dbReference type="SUPFAM" id="SSF140459">
    <property type="entry name" value="PE/PPE dimer-like"/>
    <property type="match status" value="1"/>
</dbReference>
<evidence type="ECO:0000256" key="1">
    <source>
        <dbReference type="ARBA" id="ARBA00010652"/>
    </source>
</evidence>
<keyword evidence="5" id="KW-1185">Reference proteome</keyword>
<evidence type="ECO:0000313" key="5">
    <source>
        <dbReference type="Proteomes" id="UP000198727"/>
    </source>
</evidence>
<dbReference type="Gene3D" id="1.20.1260.20">
    <property type="entry name" value="PPE superfamily"/>
    <property type="match status" value="1"/>
</dbReference>
<protein>
    <submittedName>
        <fullName evidence="4">PPE family protein</fullName>
    </submittedName>
</protein>
<feature type="region of interest" description="Disordered" evidence="2">
    <location>
        <begin position="401"/>
        <end position="447"/>
    </location>
</feature>
<proteinExistence type="inferred from homology"/>
<feature type="region of interest" description="Disordered" evidence="2">
    <location>
        <begin position="188"/>
        <end position="341"/>
    </location>
</feature>
<feature type="compositionally biased region" description="Gly residues" evidence="2">
    <location>
        <begin position="401"/>
        <end position="412"/>
    </location>
</feature>
<dbReference type="AlphaFoldDB" id="A0A1I5TNJ1"/>
<dbReference type="InterPro" id="IPR038332">
    <property type="entry name" value="PPE_sf"/>
</dbReference>
<evidence type="ECO:0000313" key="4">
    <source>
        <dbReference type="EMBL" id="SFP84610.1"/>
    </source>
</evidence>
<sequence length="447" mass="44236">MPFFLVPIVAGAAAYGAATQEHADEHQSQHGERTIDAYQIWQQITSGPGAGSIQDGHQSAETLKGRYETRMEKIRQLSKAMDAAWQGDAGSAVNSGAHPLKIWMEDSQTNLGSTSTALEGQNTAFTTVRSKVQEVPPKPPESGFLNTVTPWETDTDRAIKDYNTKAQVNVDAFNAYFTSSQENAKTMPTYKAVDGEFGDIEVDPDGGDKGRGDTRQPPGTGDRPGNGFPPGGTPPGGNQPGGVPPGGYQPGGVPPGGYQPGGTPPGGYQPGGTPPGGYQPGGVPPGSYRPGGDYPGWNDGTDAASYQPGKVPSVDIPSATGGFPPGGGGGTGGGTGSGGIGGAGGFVPGGAGGFGPGGGSGAAAPGASSGTGAPGSGAGALRGGAAAAGAIGGGRGAGMMGGMPMGGAGGRGKGSEDEEHQTKFLIEEDPNSLFGTDELTAPPVIGE</sequence>
<dbReference type="InterPro" id="IPR000030">
    <property type="entry name" value="PPE_dom"/>
</dbReference>
<feature type="domain" description="PPE" evidence="3">
    <location>
        <begin position="43"/>
        <end position="133"/>
    </location>
</feature>
<dbReference type="RefSeq" id="WP_092530195.1">
    <property type="nucleotide sequence ID" value="NZ_FOWW01000003.1"/>
</dbReference>
<dbReference type="Pfam" id="PF00823">
    <property type="entry name" value="PPE"/>
    <property type="match status" value="1"/>
</dbReference>
<feature type="compositionally biased region" description="Low complexity" evidence="2">
    <location>
        <begin position="362"/>
        <end position="371"/>
    </location>
</feature>
<feature type="compositionally biased region" description="Acidic residues" evidence="2">
    <location>
        <begin position="196"/>
        <end position="205"/>
    </location>
</feature>
<feature type="compositionally biased region" description="Gly residues" evidence="2">
    <location>
        <begin position="323"/>
        <end position="341"/>
    </location>
</feature>
<evidence type="ECO:0000256" key="2">
    <source>
        <dbReference type="SAM" id="MobiDB-lite"/>
    </source>
</evidence>
<evidence type="ECO:0000259" key="3">
    <source>
        <dbReference type="Pfam" id="PF00823"/>
    </source>
</evidence>
<feature type="compositionally biased region" description="Gly residues" evidence="2">
    <location>
        <begin position="222"/>
        <end position="280"/>
    </location>
</feature>